<feature type="region of interest" description="Disordered" evidence="1">
    <location>
        <begin position="1"/>
        <end position="133"/>
    </location>
</feature>
<dbReference type="AlphaFoldDB" id="A0A9N8VH09"/>
<name>A0A9N8VH09_9GLOM</name>
<proteinExistence type="predicted"/>
<dbReference type="EMBL" id="CAJVPS010000090">
    <property type="protein sequence ID" value="CAG8450378.1"/>
    <property type="molecule type" value="Genomic_DNA"/>
</dbReference>
<evidence type="ECO:0000313" key="3">
    <source>
        <dbReference type="Proteomes" id="UP000789508"/>
    </source>
</evidence>
<protein>
    <submittedName>
        <fullName evidence="2">7368_t:CDS:1</fullName>
    </submittedName>
</protein>
<accession>A0A9N8VH09</accession>
<dbReference type="Proteomes" id="UP000789508">
    <property type="component" value="Unassembled WGS sequence"/>
</dbReference>
<feature type="region of interest" description="Disordered" evidence="1">
    <location>
        <begin position="304"/>
        <end position="324"/>
    </location>
</feature>
<feature type="compositionally biased region" description="Low complexity" evidence="1">
    <location>
        <begin position="74"/>
        <end position="122"/>
    </location>
</feature>
<organism evidence="2 3">
    <name type="scientific">Ambispora leptoticha</name>
    <dbReference type="NCBI Taxonomy" id="144679"/>
    <lineage>
        <taxon>Eukaryota</taxon>
        <taxon>Fungi</taxon>
        <taxon>Fungi incertae sedis</taxon>
        <taxon>Mucoromycota</taxon>
        <taxon>Glomeromycotina</taxon>
        <taxon>Glomeromycetes</taxon>
        <taxon>Archaeosporales</taxon>
        <taxon>Ambisporaceae</taxon>
        <taxon>Ambispora</taxon>
    </lineage>
</organism>
<keyword evidence="3" id="KW-1185">Reference proteome</keyword>
<feature type="compositionally biased region" description="Polar residues" evidence="1">
    <location>
        <begin position="8"/>
        <end position="18"/>
    </location>
</feature>
<comment type="caution">
    <text evidence="2">The sequence shown here is derived from an EMBL/GenBank/DDBJ whole genome shotgun (WGS) entry which is preliminary data.</text>
</comment>
<sequence length="380" mass="41538">MDAGGVQVQHQPSNQSWRNGGGVNGNDQNKRNNGSNGGNNKTRPANLKSINVEHAQSILGTSSRSSPPQNVFISRSPPKSVSPSSSSNGSLNGNNNNSNAINAASTAVQLSPSKQKSSMSNSAGRPTPKPLNLSKSTAVQVSNFNRGPQTATFAPKVSRALNLPQPPKTATFSKSTGFPKELRQATAVRMPQAYAFLYGDQTYIQAVPESPRLRRYSATPAPLRFVTSNYRQVELGPGTPVVVLSHPEDSDSQESSPPTPGYLPEGYGPDIYDFYQLTYEPEEIEDNHLYYYYPEYQQDYVPQTPTGTSQPRTYTLPTTSKDQRRRSVIGGPMKVHPDAVLPIRQPKGPDMAKNFATRIRRKAVNKLYAAAAERRRLGLF</sequence>
<feature type="region of interest" description="Disordered" evidence="1">
    <location>
        <begin position="239"/>
        <end position="266"/>
    </location>
</feature>
<evidence type="ECO:0000256" key="1">
    <source>
        <dbReference type="SAM" id="MobiDB-lite"/>
    </source>
</evidence>
<feature type="compositionally biased region" description="Polar residues" evidence="1">
    <location>
        <begin position="304"/>
        <end position="320"/>
    </location>
</feature>
<gene>
    <name evidence="2" type="ORF">ALEPTO_LOCUS970</name>
</gene>
<reference evidence="2" key="1">
    <citation type="submission" date="2021-06" db="EMBL/GenBank/DDBJ databases">
        <authorList>
            <person name="Kallberg Y."/>
            <person name="Tangrot J."/>
            <person name="Rosling A."/>
        </authorList>
    </citation>
    <scope>NUCLEOTIDE SEQUENCE</scope>
    <source>
        <strain evidence="2">FL130A</strain>
    </source>
</reference>
<feature type="compositionally biased region" description="Polar residues" evidence="1">
    <location>
        <begin position="58"/>
        <end position="73"/>
    </location>
</feature>
<evidence type="ECO:0000313" key="2">
    <source>
        <dbReference type="EMBL" id="CAG8450378.1"/>
    </source>
</evidence>
<dbReference type="OrthoDB" id="2417241at2759"/>